<dbReference type="PANTHER" id="PTHR30386:SF26">
    <property type="entry name" value="TRANSPORT PROTEIN COMB"/>
    <property type="match status" value="1"/>
</dbReference>
<evidence type="ECO:0000256" key="3">
    <source>
        <dbReference type="ARBA" id="ARBA00022448"/>
    </source>
</evidence>
<comment type="subcellular location">
    <subcellularLocation>
        <location evidence="1">Cell inner membrane</location>
        <topology evidence="1">Single-pass membrane protein</topology>
    </subcellularLocation>
</comment>
<evidence type="ECO:0000256" key="10">
    <source>
        <dbReference type="SAM" id="Phobius"/>
    </source>
</evidence>
<dbReference type="GO" id="GO:0009306">
    <property type="term" value="P:protein secretion"/>
    <property type="evidence" value="ECO:0007669"/>
    <property type="project" value="InterPro"/>
</dbReference>
<feature type="domain" description="AprE-like long alpha-helical hairpin" evidence="11">
    <location>
        <begin position="141"/>
        <end position="321"/>
    </location>
</feature>
<feature type="transmembrane region" description="Helical" evidence="10">
    <location>
        <begin position="65"/>
        <end position="83"/>
    </location>
</feature>
<dbReference type="InterPro" id="IPR006144">
    <property type="entry name" value="Secretion_HlyD_CS"/>
</dbReference>
<keyword evidence="3" id="KW-0813">Transport</keyword>
<feature type="region of interest" description="Disordered" evidence="9">
    <location>
        <begin position="1"/>
        <end position="33"/>
    </location>
</feature>
<keyword evidence="7 10" id="KW-1133">Transmembrane helix</keyword>
<dbReference type="Gene3D" id="2.40.30.170">
    <property type="match status" value="1"/>
</dbReference>
<reference evidence="13" key="1">
    <citation type="journal article" date="2017" name="Appl. Environ. Microbiol.">
        <title>Molecular characterization of an Endozoicomonas-like organism causing infection in king scallop Pecten maximus L.</title>
        <authorList>
            <person name="Cano I."/>
            <person name="van Aerle R."/>
            <person name="Ross S."/>
            <person name="Verner-Jeffreys D.W."/>
            <person name="Paley R.K."/>
            <person name="Rimmer G."/>
            <person name="Ryder D."/>
            <person name="Hooper P."/>
            <person name="Stone D."/>
            <person name="Feist S.W."/>
        </authorList>
    </citation>
    <scope>NUCLEOTIDE SEQUENCE</scope>
</reference>
<dbReference type="PRINTS" id="PR01490">
    <property type="entry name" value="RTXTOXIND"/>
</dbReference>
<keyword evidence="5" id="KW-0997">Cell inner membrane</keyword>
<feature type="domain" description="AprE-like beta-barrel" evidence="12">
    <location>
        <begin position="363"/>
        <end position="452"/>
    </location>
</feature>
<dbReference type="InterPro" id="IPR050739">
    <property type="entry name" value="MFP"/>
</dbReference>
<evidence type="ECO:0000256" key="6">
    <source>
        <dbReference type="ARBA" id="ARBA00022692"/>
    </source>
</evidence>
<comment type="caution">
    <text evidence="13">The sequence shown here is derived from an EMBL/GenBank/DDBJ whole genome shotgun (WGS) entry which is preliminary data.</text>
</comment>
<keyword evidence="8 10" id="KW-0472">Membrane</keyword>
<evidence type="ECO:0000256" key="9">
    <source>
        <dbReference type="SAM" id="MobiDB-lite"/>
    </source>
</evidence>
<dbReference type="Gene3D" id="2.40.50.100">
    <property type="match status" value="1"/>
</dbReference>
<dbReference type="NCBIfam" id="TIGR01843">
    <property type="entry name" value="type_I_hlyD"/>
    <property type="match status" value="1"/>
</dbReference>
<comment type="similarity">
    <text evidence="2">Belongs to the membrane fusion protein (MFP) (TC 8.A.1) family.</text>
</comment>
<evidence type="ECO:0000256" key="4">
    <source>
        <dbReference type="ARBA" id="ARBA00022475"/>
    </source>
</evidence>
<dbReference type="GO" id="GO:0005886">
    <property type="term" value="C:plasma membrane"/>
    <property type="evidence" value="ECO:0007669"/>
    <property type="project" value="UniProtKB-SubCell"/>
</dbReference>
<dbReference type="SUPFAM" id="SSF111369">
    <property type="entry name" value="HlyD-like secretion proteins"/>
    <property type="match status" value="1"/>
</dbReference>
<evidence type="ECO:0000259" key="12">
    <source>
        <dbReference type="Pfam" id="PF26002"/>
    </source>
</evidence>
<evidence type="ECO:0000256" key="8">
    <source>
        <dbReference type="ARBA" id="ARBA00023136"/>
    </source>
</evidence>
<name>A0A2H9T6U9_9ZZZZ</name>
<dbReference type="Pfam" id="PF26002">
    <property type="entry name" value="Beta-barrel_AprE"/>
    <property type="match status" value="1"/>
</dbReference>
<keyword evidence="4" id="KW-1003">Cell membrane</keyword>
<evidence type="ECO:0000313" key="13">
    <source>
        <dbReference type="EMBL" id="PJE78934.1"/>
    </source>
</evidence>
<evidence type="ECO:0000256" key="5">
    <source>
        <dbReference type="ARBA" id="ARBA00022519"/>
    </source>
</evidence>
<organism evidence="13">
    <name type="scientific">invertebrate metagenome</name>
    <dbReference type="NCBI Taxonomy" id="1711999"/>
    <lineage>
        <taxon>unclassified sequences</taxon>
        <taxon>metagenomes</taxon>
        <taxon>organismal metagenomes</taxon>
    </lineage>
</organism>
<evidence type="ECO:0000256" key="2">
    <source>
        <dbReference type="ARBA" id="ARBA00009477"/>
    </source>
</evidence>
<protein>
    <submittedName>
        <fullName evidence="13">Type I secretion system membrane fusion protein PrsE</fullName>
    </submittedName>
</protein>
<dbReference type="PANTHER" id="PTHR30386">
    <property type="entry name" value="MEMBRANE FUSION SUBUNIT OF EMRAB-TOLC MULTIDRUG EFFLUX PUMP"/>
    <property type="match status" value="1"/>
</dbReference>
<dbReference type="AlphaFoldDB" id="A0A2H9T6U9"/>
<evidence type="ECO:0000256" key="1">
    <source>
        <dbReference type="ARBA" id="ARBA00004377"/>
    </source>
</evidence>
<dbReference type="InterPro" id="IPR058982">
    <property type="entry name" value="Beta-barrel_AprE"/>
</dbReference>
<evidence type="ECO:0000259" key="11">
    <source>
        <dbReference type="Pfam" id="PF25994"/>
    </source>
</evidence>
<gene>
    <name evidence="13" type="primary">prsE</name>
    <name evidence="13" type="ORF">CI610_02121</name>
</gene>
<dbReference type="Pfam" id="PF25994">
    <property type="entry name" value="HH_AprE"/>
    <property type="match status" value="1"/>
</dbReference>
<accession>A0A2H9T6U9</accession>
<evidence type="ECO:0000256" key="7">
    <source>
        <dbReference type="ARBA" id="ARBA00022989"/>
    </source>
</evidence>
<proteinExistence type="inferred from homology"/>
<dbReference type="InterPro" id="IPR058781">
    <property type="entry name" value="HH_AprE-like"/>
</dbReference>
<sequence>MSDHKDTSVPEPQKGPTPPQPVADDDKTDPSGLDEVLESVDKEDIEYISDTSAAILMKSPRGGRLLIYAMLLALGSAIFWANLAKLDEITRGIGSVVPSSRLQVIQNLEGGILKDLFVQEGQHVKAGQPLLRLDDTQYTSTLREGSVEYYSDLAKAARLKAELSGESLIFPHKLKEHRDYVNREQSLYYQRTQSLNAELDIADKQISQSNHELSSARTQVEFLSTSYELGKKELELTEPLAKQGVVSQVELIQLRQRVNDLASEKRMTELSLPRLEDAYAETVARKEEVIIKFREKVAEELREVAVGLNQLTEAQAGVQDQVERTQVRSPMDGIVKKIHITTIGGIVQPGMDMMEIVPLEDTLLVETQVNPKDIGFLQQGMRAVVKLTAYDFAIYGGLEGKVEHISADTIKNDKGESFYIVRVRTNKNYVGTDTKKLMIIPGMQTNVDIITGEKTLMDYLMKPILKARQNALTER</sequence>
<dbReference type="Gene3D" id="1.10.287.470">
    <property type="entry name" value="Helix hairpin bin"/>
    <property type="match status" value="1"/>
</dbReference>
<dbReference type="EMBL" id="NSIT01000114">
    <property type="protein sequence ID" value="PJE78934.1"/>
    <property type="molecule type" value="Genomic_DNA"/>
</dbReference>
<dbReference type="InterPro" id="IPR010129">
    <property type="entry name" value="T1SS_HlyD"/>
</dbReference>
<dbReference type="PROSITE" id="PS00543">
    <property type="entry name" value="HLYD_FAMILY"/>
    <property type="match status" value="1"/>
</dbReference>
<keyword evidence="6 10" id="KW-0812">Transmembrane</keyword>